<accession>A0A975BLT1</accession>
<evidence type="ECO:0000313" key="1">
    <source>
        <dbReference type="EMBL" id="QTA87815.1"/>
    </source>
</evidence>
<keyword evidence="2" id="KW-1185">Reference proteome</keyword>
<sequence length="52" mass="5824">MCFVCPFKKDLRLAEMTISRSESFFPYAPGDWQIAASGYLSATFPLSIKIST</sequence>
<reference evidence="1" key="1">
    <citation type="journal article" date="2021" name="Microb. Physiol.">
        <title>Proteogenomic Insights into the Physiology of Marine, Sulfate-Reducing, Filamentous Desulfonema limicola and Desulfonema magnum.</title>
        <authorList>
            <person name="Schnaars V."/>
            <person name="Wohlbrand L."/>
            <person name="Scheve S."/>
            <person name="Hinrichs C."/>
            <person name="Reinhardt R."/>
            <person name="Rabus R."/>
        </authorList>
    </citation>
    <scope>NUCLEOTIDE SEQUENCE</scope>
    <source>
        <strain evidence="1">4be13</strain>
    </source>
</reference>
<evidence type="ECO:0000313" key="2">
    <source>
        <dbReference type="Proteomes" id="UP000663722"/>
    </source>
</evidence>
<organism evidence="1 2">
    <name type="scientific">Desulfonema magnum</name>
    <dbReference type="NCBI Taxonomy" id="45655"/>
    <lineage>
        <taxon>Bacteria</taxon>
        <taxon>Pseudomonadati</taxon>
        <taxon>Thermodesulfobacteriota</taxon>
        <taxon>Desulfobacteria</taxon>
        <taxon>Desulfobacterales</taxon>
        <taxon>Desulfococcaceae</taxon>
        <taxon>Desulfonema</taxon>
    </lineage>
</organism>
<dbReference type="AlphaFoldDB" id="A0A975BLT1"/>
<protein>
    <submittedName>
        <fullName evidence="1">Uncharacterized protein</fullName>
    </submittedName>
</protein>
<dbReference type="Proteomes" id="UP000663722">
    <property type="component" value="Chromosome"/>
</dbReference>
<dbReference type="EMBL" id="CP061800">
    <property type="protein sequence ID" value="QTA87815.1"/>
    <property type="molecule type" value="Genomic_DNA"/>
</dbReference>
<proteinExistence type="predicted"/>
<name>A0A975BLT1_9BACT</name>
<dbReference type="KEGG" id="dmm:dnm_038520"/>
<gene>
    <name evidence="1" type="ORF">dnm_038520</name>
</gene>